<sequence>MVAGPTMVDKRNDIILQVRYAWAIQPMPIQGIKHGKSKQLFTIWKDSSIPHGLEVEKGRIFLTQIFDRI</sequence>
<protein>
    <submittedName>
        <fullName evidence="1">Uncharacterized protein</fullName>
    </submittedName>
</protein>
<reference evidence="1 2" key="1">
    <citation type="submission" date="2019-03" db="EMBL/GenBank/DDBJ databases">
        <title>Single cell metagenomics reveals metabolic interactions within the superorganism composed of flagellate Streblomastix strix and complex community of Bacteroidetes bacteria on its surface.</title>
        <authorList>
            <person name="Treitli S.C."/>
            <person name="Kolisko M."/>
            <person name="Husnik F."/>
            <person name="Keeling P."/>
            <person name="Hampl V."/>
        </authorList>
    </citation>
    <scope>NUCLEOTIDE SEQUENCE [LARGE SCALE GENOMIC DNA]</scope>
    <source>
        <strain evidence="1">ST1C</strain>
    </source>
</reference>
<comment type="caution">
    <text evidence="1">The sequence shown here is derived from an EMBL/GenBank/DDBJ whole genome shotgun (WGS) entry which is preliminary data.</text>
</comment>
<accession>A0A5J4WQ04</accession>
<evidence type="ECO:0000313" key="1">
    <source>
        <dbReference type="EMBL" id="KAA6397061.1"/>
    </source>
</evidence>
<dbReference type="EMBL" id="SNRW01001270">
    <property type="protein sequence ID" value="KAA6397061.1"/>
    <property type="molecule type" value="Genomic_DNA"/>
</dbReference>
<evidence type="ECO:0000313" key="2">
    <source>
        <dbReference type="Proteomes" id="UP000324800"/>
    </source>
</evidence>
<gene>
    <name evidence="1" type="ORF">EZS28_007410</name>
</gene>
<dbReference type="AlphaFoldDB" id="A0A5J4WQ04"/>
<organism evidence="1 2">
    <name type="scientific">Streblomastix strix</name>
    <dbReference type="NCBI Taxonomy" id="222440"/>
    <lineage>
        <taxon>Eukaryota</taxon>
        <taxon>Metamonada</taxon>
        <taxon>Preaxostyla</taxon>
        <taxon>Oxymonadida</taxon>
        <taxon>Streblomastigidae</taxon>
        <taxon>Streblomastix</taxon>
    </lineage>
</organism>
<name>A0A5J4WQ04_9EUKA</name>
<dbReference type="Proteomes" id="UP000324800">
    <property type="component" value="Unassembled WGS sequence"/>
</dbReference>
<proteinExistence type="predicted"/>